<comment type="pathway">
    <text evidence="2">Glycolipid biosynthesis; glycosylphosphatidylinositol-anchor biosynthesis.</text>
</comment>
<evidence type="ECO:0000256" key="1">
    <source>
        <dbReference type="ARBA" id="ARBA00004477"/>
    </source>
</evidence>
<dbReference type="PANTHER" id="PTHR12468:SF2">
    <property type="entry name" value="GPI MANNOSYLTRANSFERASE 2"/>
    <property type="match status" value="1"/>
</dbReference>
<dbReference type="EMBL" id="JACOPQ010000010">
    <property type="protein sequence ID" value="MBC5737932.1"/>
    <property type="molecule type" value="Genomic_DNA"/>
</dbReference>
<evidence type="ECO:0000256" key="2">
    <source>
        <dbReference type="ARBA" id="ARBA00004687"/>
    </source>
</evidence>
<dbReference type="RefSeq" id="WP_186919723.1">
    <property type="nucleotide sequence ID" value="NZ_JACOPQ010000010.1"/>
</dbReference>
<evidence type="ECO:0000256" key="8">
    <source>
        <dbReference type="ARBA" id="ARBA00022989"/>
    </source>
</evidence>
<dbReference type="GO" id="GO:0016020">
    <property type="term" value="C:membrane"/>
    <property type="evidence" value="ECO:0007669"/>
    <property type="project" value="GOC"/>
</dbReference>
<evidence type="ECO:0000256" key="10">
    <source>
        <dbReference type="SAM" id="Phobius"/>
    </source>
</evidence>
<dbReference type="GO" id="GO:0006506">
    <property type="term" value="P:GPI anchor biosynthetic process"/>
    <property type="evidence" value="ECO:0007669"/>
    <property type="project" value="UniProtKB-UniPathway"/>
</dbReference>
<evidence type="ECO:0000256" key="3">
    <source>
        <dbReference type="ARBA" id="ARBA00022502"/>
    </source>
</evidence>
<keyword evidence="8 10" id="KW-1133">Transmembrane helix</keyword>
<keyword evidence="3" id="KW-0337">GPI-anchor biosynthesis</keyword>
<dbReference type="GO" id="GO:0004376">
    <property type="term" value="F:GPI mannosyltransferase activity"/>
    <property type="evidence" value="ECO:0007669"/>
    <property type="project" value="InterPro"/>
</dbReference>
<feature type="transmembrane region" description="Helical" evidence="10">
    <location>
        <begin position="264"/>
        <end position="288"/>
    </location>
</feature>
<accession>A0A8J6J8E0</accession>
<dbReference type="PANTHER" id="PTHR12468">
    <property type="entry name" value="GPI MANNOSYLTRANSFERASE 2"/>
    <property type="match status" value="1"/>
</dbReference>
<evidence type="ECO:0000256" key="5">
    <source>
        <dbReference type="ARBA" id="ARBA00022679"/>
    </source>
</evidence>
<gene>
    <name evidence="12" type="ORF">H8S62_13045</name>
</gene>
<dbReference type="GO" id="GO:0000009">
    <property type="term" value="F:alpha-1,6-mannosyltransferase activity"/>
    <property type="evidence" value="ECO:0007669"/>
    <property type="project" value="InterPro"/>
</dbReference>
<name>A0A8J6J8E0_9FIRM</name>
<feature type="transmembrane region" description="Helical" evidence="10">
    <location>
        <begin position="333"/>
        <end position="350"/>
    </location>
</feature>
<keyword evidence="13" id="KW-1185">Reference proteome</keyword>
<dbReference type="Proteomes" id="UP000607645">
    <property type="component" value="Unassembled WGS sequence"/>
</dbReference>
<keyword evidence="5" id="KW-0808">Transferase</keyword>
<keyword evidence="9 10" id="KW-0472">Membrane</keyword>
<evidence type="ECO:0000256" key="7">
    <source>
        <dbReference type="ARBA" id="ARBA00022824"/>
    </source>
</evidence>
<evidence type="ECO:0000256" key="6">
    <source>
        <dbReference type="ARBA" id="ARBA00022692"/>
    </source>
</evidence>
<feature type="transmembrane region" description="Helical" evidence="10">
    <location>
        <begin position="357"/>
        <end position="373"/>
    </location>
</feature>
<feature type="transmembrane region" description="Helical" evidence="10">
    <location>
        <begin position="143"/>
        <end position="166"/>
    </location>
</feature>
<evidence type="ECO:0000313" key="12">
    <source>
        <dbReference type="EMBL" id="MBC5737932.1"/>
    </source>
</evidence>
<dbReference type="InterPro" id="IPR038731">
    <property type="entry name" value="RgtA/B/C-like"/>
</dbReference>
<proteinExistence type="predicted"/>
<dbReference type="UniPathway" id="UPA00196"/>
<feature type="domain" description="Glycosyltransferase RgtA/B/C/D-like" evidence="11">
    <location>
        <begin position="126"/>
        <end position="264"/>
    </location>
</feature>
<dbReference type="GO" id="GO:0031501">
    <property type="term" value="C:mannosyltransferase complex"/>
    <property type="evidence" value="ECO:0007669"/>
    <property type="project" value="TreeGrafter"/>
</dbReference>
<comment type="caution">
    <text evidence="12">The sequence shown here is derived from an EMBL/GenBank/DDBJ whole genome shotgun (WGS) entry which is preliminary data.</text>
</comment>
<keyword evidence="6 10" id="KW-0812">Transmembrane</keyword>
<feature type="transmembrane region" description="Helical" evidence="10">
    <location>
        <begin position="403"/>
        <end position="424"/>
    </location>
</feature>
<comment type="subcellular location">
    <subcellularLocation>
        <location evidence="1">Endoplasmic reticulum membrane</location>
        <topology evidence="1">Multi-pass membrane protein</topology>
    </subcellularLocation>
</comment>
<evidence type="ECO:0000259" key="11">
    <source>
        <dbReference type="Pfam" id="PF13231"/>
    </source>
</evidence>
<feature type="transmembrane region" description="Helical" evidence="10">
    <location>
        <begin position="178"/>
        <end position="201"/>
    </location>
</feature>
<sequence length="429" mass="48373">MKWFDLLWNLLVSAPILILAVSLAVRWLKASGAPLRRAALPPPEQQEGREAGAGETAAVFGGAMLFRLLIFLAVCAVALVMLGVRDGRGLLSLWEKWDGFHYVRLVEQGYGGYTEDGQHYFLVFYPLYVWLVRLVRLAVGDTVLSGLLVSFFCYAGGCAYLYRLAFREYGRAVAWRTVVFLSVFPFSFFFGAMMTEGLFLLTTAAGLYHIRRHQWLRAGVWGALAALTRMHGLVLIGAALAELIQSRRLFALRGAELKRNLRAVLCRLPLIFLPVLGTVVYLCLNYAIDGNPFAFTAHQQARWSQGFMWISQVLQYLLINAITYGNLTVQLQLWLPEVLLFLLFFVLLWHERGRHRSMFTLYAFACLVLNYSLSWLLSAGRYLTCALPFFMFAACLTERRPRLTAVLTAGMSALFILAQAIYLVGGQIM</sequence>
<evidence type="ECO:0000256" key="4">
    <source>
        <dbReference type="ARBA" id="ARBA00022676"/>
    </source>
</evidence>
<reference evidence="12" key="1">
    <citation type="submission" date="2020-08" db="EMBL/GenBank/DDBJ databases">
        <title>Genome public.</title>
        <authorList>
            <person name="Liu C."/>
            <person name="Sun Q."/>
        </authorList>
    </citation>
    <scope>NUCLEOTIDE SEQUENCE</scope>
    <source>
        <strain evidence="12">NSJ-52</strain>
    </source>
</reference>
<organism evidence="12 13">
    <name type="scientific">Lawsonibacter faecis</name>
    <dbReference type="NCBI Taxonomy" id="2763052"/>
    <lineage>
        <taxon>Bacteria</taxon>
        <taxon>Bacillati</taxon>
        <taxon>Bacillota</taxon>
        <taxon>Clostridia</taxon>
        <taxon>Eubacteriales</taxon>
        <taxon>Oscillospiraceae</taxon>
        <taxon>Lawsonibacter</taxon>
    </lineage>
</organism>
<dbReference type="Pfam" id="PF13231">
    <property type="entry name" value="PMT_2"/>
    <property type="match status" value="1"/>
</dbReference>
<keyword evidence="7" id="KW-0256">Endoplasmic reticulum</keyword>
<feature type="transmembrane region" description="Helical" evidence="10">
    <location>
        <begin position="221"/>
        <end position="244"/>
    </location>
</feature>
<feature type="transmembrane region" description="Helical" evidence="10">
    <location>
        <begin position="6"/>
        <end position="28"/>
    </location>
</feature>
<evidence type="ECO:0000313" key="13">
    <source>
        <dbReference type="Proteomes" id="UP000607645"/>
    </source>
</evidence>
<dbReference type="InterPro" id="IPR007315">
    <property type="entry name" value="PIG-V/Gpi18"/>
</dbReference>
<keyword evidence="4" id="KW-0328">Glycosyltransferase</keyword>
<evidence type="ECO:0000256" key="9">
    <source>
        <dbReference type="ARBA" id="ARBA00023136"/>
    </source>
</evidence>
<protein>
    <submittedName>
        <fullName evidence="12">Glycosyltransferase family 39 protein</fullName>
    </submittedName>
</protein>
<dbReference type="AlphaFoldDB" id="A0A8J6J8E0"/>
<feature type="transmembrane region" description="Helical" evidence="10">
    <location>
        <begin position="65"/>
        <end position="84"/>
    </location>
</feature>